<dbReference type="Proteomes" id="UP000003835">
    <property type="component" value="Unassembled WGS sequence"/>
</dbReference>
<dbReference type="STRING" id="118168.MC7420_5177"/>
<evidence type="ECO:0000313" key="1">
    <source>
        <dbReference type="EMBL" id="EDX71552.1"/>
    </source>
</evidence>
<organism evidence="1 2">
    <name type="scientific">Coleofasciculus chthonoplastes PCC 7420</name>
    <dbReference type="NCBI Taxonomy" id="118168"/>
    <lineage>
        <taxon>Bacteria</taxon>
        <taxon>Bacillati</taxon>
        <taxon>Cyanobacteriota</taxon>
        <taxon>Cyanophyceae</taxon>
        <taxon>Coleofasciculales</taxon>
        <taxon>Coleofasciculaceae</taxon>
        <taxon>Coleofasciculus</taxon>
    </lineage>
</organism>
<gene>
    <name evidence="1" type="ORF">MC7420_5177</name>
</gene>
<dbReference type="EMBL" id="DS989871">
    <property type="protein sequence ID" value="EDX71552.1"/>
    <property type="molecule type" value="Genomic_DNA"/>
</dbReference>
<reference evidence="1 2" key="1">
    <citation type="submission" date="2008-07" db="EMBL/GenBank/DDBJ databases">
        <authorList>
            <person name="Tandeau de Marsac N."/>
            <person name="Ferriera S."/>
            <person name="Johnson J."/>
            <person name="Kravitz S."/>
            <person name="Beeson K."/>
            <person name="Sutton G."/>
            <person name="Rogers Y.-H."/>
            <person name="Friedman R."/>
            <person name="Frazier M."/>
            <person name="Venter J.C."/>
        </authorList>
    </citation>
    <scope>NUCLEOTIDE SEQUENCE [LARGE SCALE GENOMIC DNA]</scope>
    <source>
        <strain evidence="1 2">PCC 7420</strain>
    </source>
</reference>
<dbReference type="AlphaFoldDB" id="B4W2I2"/>
<name>B4W2I2_9CYAN</name>
<dbReference type="HOGENOM" id="CLU_3287933_0_0_3"/>
<keyword evidence="2" id="KW-1185">Reference proteome</keyword>
<evidence type="ECO:0000313" key="2">
    <source>
        <dbReference type="Proteomes" id="UP000003835"/>
    </source>
</evidence>
<accession>B4W2I2</accession>
<proteinExistence type="predicted"/>
<sequence length="40" mass="4709">MKTILSHNRRAEYKGVIQIYHTKLSRVIWRSTPNLVDLGL</sequence>
<protein>
    <submittedName>
        <fullName evidence="1">Uncharacterized protein</fullName>
    </submittedName>
</protein>